<dbReference type="AlphaFoldDB" id="K1TZC0"/>
<evidence type="ECO:0000313" key="1">
    <source>
        <dbReference type="EMBL" id="EKC72954.1"/>
    </source>
</evidence>
<organism evidence="1">
    <name type="scientific">human gut metagenome</name>
    <dbReference type="NCBI Taxonomy" id="408170"/>
    <lineage>
        <taxon>unclassified sequences</taxon>
        <taxon>metagenomes</taxon>
        <taxon>organismal metagenomes</taxon>
    </lineage>
</organism>
<reference evidence="1" key="1">
    <citation type="journal article" date="2013" name="Environ. Microbiol.">
        <title>Microbiota from the distal guts of lean and obese adolescents exhibit partial functional redundancy besides clear differences in community structure.</title>
        <authorList>
            <person name="Ferrer M."/>
            <person name="Ruiz A."/>
            <person name="Lanza F."/>
            <person name="Haange S.B."/>
            <person name="Oberbach A."/>
            <person name="Till H."/>
            <person name="Bargiela R."/>
            <person name="Campoy C."/>
            <person name="Segura M.T."/>
            <person name="Richter M."/>
            <person name="von Bergen M."/>
            <person name="Seifert J."/>
            <person name="Suarez A."/>
        </authorList>
    </citation>
    <scope>NUCLEOTIDE SEQUENCE</scope>
</reference>
<sequence>VFHFFVLGGSACHMVAVWDILVKML</sequence>
<protein>
    <submittedName>
        <fullName evidence="1">Uncharacterized protein</fullName>
    </submittedName>
</protein>
<comment type="caution">
    <text evidence="1">The sequence shown here is derived from an EMBL/GenBank/DDBJ whole genome shotgun (WGS) entry which is preliminary data.</text>
</comment>
<accession>K1TZC0</accession>
<proteinExistence type="predicted"/>
<name>K1TZC0_9ZZZZ</name>
<gene>
    <name evidence="1" type="ORF">LEA_06470</name>
</gene>
<dbReference type="EMBL" id="AJWY01004236">
    <property type="protein sequence ID" value="EKC72954.1"/>
    <property type="molecule type" value="Genomic_DNA"/>
</dbReference>
<feature type="non-terminal residue" evidence="1">
    <location>
        <position position="1"/>
    </location>
</feature>